<dbReference type="NCBIfam" id="TIGR00756">
    <property type="entry name" value="PPR"/>
    <property type="match status" value="1"/>
</dbReference>
<keyword evidence="1" id="KW-0677">Repeat</keyword>
<evidence type="ECO:0000256" key="1">
    <source>
        <dbReference type="ARBA" id="ARBA00022737"/>
    </source>
</evidence>
<evidence type="ECO:0000313" key="4">
    <source>
        <dbReference type="Proteomes" id="UP000834106"/>
    </source>
</evidence>
<name>A0AAD2DPA2_9LAMI</name>
<dbReference type="PANTHER" id="PTHR47926">
    <property type="entry name" value="PENTATRICOPEPTIDE REPEAT-CONTAINING PROTEIN"/>
    <property type="match status" value="1"/>
</dbReference>
<protein>
    <recommendedName>
        <fullName evidence="5">Pentatricopeptide repeat-containing protein</fullName>
    </recommendedName>
</protein>
<dbReference type="AlphaFoldDB" id="A0AAD2DPA2"/>
<evidence type="ECO:0008006" key="5">
    <source>
        <dbReference type="Google" id="ProtNLM"/>
    </source>
</evidence>
<keyword evidence="4" id="KW-1185">Reference proteome</keyword>
<organism evidence="3 4">
    <name type="scientific">Fraxinus pennsylvanica</name>
    <dbReference type="NCBI Taxonomy" id="56036"/>
    <lineage>
        <taxon>Eukaryota</taxon>
        <taxon>Viridiplantae</taxon>
        <taxon>Streptophyta</taxon>
        <taxon>Embryophyta</taxon>
        <taxon>Tracheophyta</taxon>
        <taxon>Spermatophyta</taxon>
        <taxon>Magnoliopsida</taxon>
        <taxon>eudicotyledons</taxon>
        <taxon>Gunneridae</taxon>
        <taxon>Pentapetalae</taxon>
        <taxon>asterids</taxon>
        <taxon>lamiids</taxon>
        <taxon>Lamiales</taxon>
        <taxon>Oleaceae</taxon>
        <taxon>Oleeae</taxon>
        <taxon>Fraxinus</taxon>
    </lineage>
</organism>
<dbReference type="InterPro" id="IPR046960">
    <property type="entry name" value="PPR_At4g14850-like_plant"/>
</dbReference>
<evidence type="ECO:0000313" key="3">
    <source>
        <dbReference type="EMBL" id="CAI9758726.1"/>
    </source>
</evidence>
<gene>
    <name evidence="3" type="ORF">FPE_LOCUS6156</name>
</gene>
<dbReference type="PROSITE" id="PS51375">
    <property type="entry name" value="PPR"/>
    <property type="match status" value="1"/>
</dbReference>
<accession>A0AAD2DPA2</accession>
<dbReference type="Proteomes" id="UP000834106">
    <property type="component" value="Chromosome 3"/>
</dbReference>
<sequence length="164" mass="18836">MIFGYSISGKIDLAQASFDMMPEKDVISWNSLISGYLQNGNYLKAVEIFAAMRREGVFYDETTFAVVLRACSGLEDNVLGVQGQKIGSKNCILHMRSPVFETFYKVEFESLFQYIKILLVLPPIWRKFDLDYLGPVQIFGQSYAHLQVNEPMEVNDAWWRVINT</sequence>
<evidence type="ECO:0000256" key="2">
    <source>
        <dbReference type="PROSITE-ProRule" id="PRU00708"/>
    </source>
</evidence>
<dbReference type="EMBL" id="OU503038">
    <property type="protein sequence ID" value="CAI9758726.1"/>
    <property type="molecule type" value="Genomic_DNA"/>
</dbReference>
<dbReference type="InterPro" id="IPR002885">
    <property type="entry name" value="PPR_rpt"/>
</dbReference>
<feature type="repeat" description="PPR" evidence="2">
    <location>
        <begin position="25"/>
        <end position="59"/>
    </location>
</feature>
<dbReference type="GO" id="GO:0003723">
    <property type="term" value="F:RNA binding"/>
    <property type="evidence" value="ECO:0007669"/>
    <property type="project" value="InterPro"/>
</dbReference>
<dbReference type="GO" id="GO:0009451">
    <property type="term" value="P:RNA modification"/>
    <property type="evidence" value="ECO:0007669"/>
    <property type="project" value="InterPro"/>
</dbReference>
<dbReference type="Pfam" id="PF13041">
    <property type="entry name" value="PPR_2"/>
    <property type="match status" value="1"/>
</dbReference>
<proteinExistence type="predicted"/>
<reference evidence="3" key="1">
    <citation type="submission" date="2023-05" db="EMBL/GenBank/DDBJ databases">
        <authorList>
            <person name="Huff M."/>
        </authorList>
    </citation>
    <scope>NUCLEOTIDE SEQUENCE</scope>
</reference>
<dbReference type="Gene3D" id="1.25.40.10">
    <property type="entry name" value="Tetratricopeptide repeat domain"/>
    <property type="match status" value="1"/>
</dbReference>
<dbReference type="InterPro" id="IPR011990">
    <property type="entry name" value="TPR-like_helical_dom_sf"/>
</dbReference>